<evidence type="ECO:0000313" key="1">
    <source>
        <dbReference type="EMBL" id="GAA5107511.1"/>
    </source>
</evidence>
<gene>
    <name evidence="1" type="ORF">GCM10023211_08710</name>
</gene>
<organism evidence="1 2">
    <name type="scientific">Orbus sasakiae</name>
    <dbReference type="NCBI Taxonomy" id="1078475"/>
    <lineage>
        <taxon>Bacteria</taxon>
        <taxon>Pseudomonadati</taxon>
        <taxon>Pseudomonadota</taxon>
        <taxon>Gammaproteobacteria</taxon>
        <taxon>Orbales</taxon>
        <taxon>Orbaceae</taxon>
        <taxon>Orbus</taxon>
    </lineage>
</organism>
<dbReference type="RefSeq" id="WP_345489195.1">
    <property type="nucleotide sequence ID" value="NZ_BAABHY010000001.1"/>
</dbReference>
<evidence type="ECO:0000313" key="2">
    <source>
        <dbReference type="Proteomes" id="UP001500171"/>
    </source>
</evidence>
<sequence>MESYNDLTQDRRIAICCLNNLRNEAGVNKYFLDLSLDQMRTIIICALNKPNAQCNYASLKMNLISLTNTRILDWIKTDKNACYYLYLRMRMVSDINLLMSQMTSTFPINHERRYELILSVLDAFNTAYKINYEYYIVKQREEWLTTIQEKNPFIWLKKIDEETAKYILEDHMKKIPNYCKEESLLNRFFDIKPQTHEERCLAIIAIFNSWEVPSDTKKLFLLNLKRSISIINFRKRQKKNHRIAFQTYISQTTKNKLKELAHSKELPINSYLESLIDRIYSERKTK</sequence>
<reference evidence="2" key="1">
    <citation type="journal article" date="2019" name="Int. J. Syst. Evol. Microbiol.">
        <title>The Global Catalogue of Microorganisms (GCM) 10K type strain sequencing project: providing services to taxonomists for standard genome sequencing and annotation.</title>
        <authorList>
            <consortium name="The Broad Institute Genomics Platform"/>
            <consortium name="The Broad Institute Genome Sequencing Center for Infectious Disease"/>
            <person name="Wu L."/>
            <person name="Ma J."/>
        </authorList>
    </citation>
    <scope>NUCLEOTIDE SEQUENCE [LARGE SCALE GENOMIC DNA]</scope>
    <source>
        <strain evidence="2">JCM 18050</strain>
    </source>
</reference>
<keyword evidence="2" id="KW-1185">Reference proteome</keyword>
<comment type="caution">
    <text evidence="1">The sequence shown here is derived from an EMBL/GenBank/DDBJ whole genome shotgun (WGS) entry which is preliminary data.</text>
</comment>
<dbReference type="Proteomes" id="UP001500171">
    <property type="component" value="Unassembled WGS sequence"/>
</dbReference>
<accession>A0ABP9N2F7</accession>
<dbReference type="EMBL" id="BAABHY010000001">
    <property type="protein sequence ID" value="GAA5107511.1"/>
    <property type="molecule type" value="Genomic_DNA"/>
</dbReference>
<proteinExistence type="predicted"/>
<protein>
    <submittedName>
        <fullName evidence="1">Uncharacterized protein</fullName>
    </submittedName>
</protein>
<name>A0ABP9N2F7_9GAMM</name>